<proteinExistence type="predicted"/>
<comment type="caution">
    <text evidence="2">The sequence shown here is derived from an EMBL/GenBank/DDBJ whole genome shotgun (WGS) entry which is preliminary data.</text>
</comment>
<dbReference type="RefSeq" id="WP_149838513.1">
    <property type="nucleotide sequence ID" value="NZ_VUOC01000002.1"/>
</dbReference>
<protein>
    <recommendedName>
        <fullName evidence="1">Prokaryotic glutathione synthetase ATP-binding domain-containing protein</fullName>
    </recommendedName>
</protein>
<dbReference type="GO" id="GO:0004363">
    <property type="term" value="F:glutathione synthase activity"/>
    <property type="evidence" value="ECO:0007669"/>
    <property type="project" value="InterPro"/>
</dbReference>
<dbReference type="AlphaFoldDB" id="A0A5B2VYC1"/>
<dbReference type="InterPro" id="IPR053191">
    <property type="entry name" value="DcsG_Biosynth_Enzyme"/>
</dbReference>
<accession>A0A5B2VYC1</accession>
<feature type="domain" description="Prokaryotic glutathione synthetase ATP-binding" evidence="1">
    <location>
        <begin position="122"/>
        <end position="246"/>
    </location>
</feature>
<dbReference type="SUPFAM" id="SSF56059">
    <property type="entry name" value="Glutathione synthetase ATP-binding domain-like"/>
    <property type="match status" value="1"/>
</dbReference>
<dbReference type="Proteomes" id="UP000324611">
    <property type="component" value="Unassembled WGS sequence"/>
</dbReference>
<gene>
    <name evidence="2" type="ORF">F0L74_14235</name>
</gene>
<dbReference type="Pfam" id="PF02955">
    <property type="entry name" value="GSH-S_ATP"/>
    <property type="match status" value="1"/>
</dbReference>
<reference evidence="2 3" key="2">
    <citation type="submission" date="2019-09" db="EMBL/GenBank/DDBJ databases">
        <authorList>
            <person name="Jin C."/>
        </authorList>
    </citation>
    <scope>NUCLEOTIDE SEQUENCE [LARGE SCALE GENOMIC DNA]</scope>
    <source>
        <strain evidence="2 3">BN140078</strain>
    </source>
</reference>
<dbReference type="GO" id="GO:0005524">
    <property type="term" value="F:ATP binding"/>
    <property type="evidence" value="ECO:0007669"/>
    <property type="project" value="InterPro"/>
</dbReference>
<sequence length="301" mass="34117">MKIAYVCYQTQEKYSVGTLDDEESLLLGYLANKGLPIERVVWNDPSVRWEDYGLALIKAPWDYHEQIGAFYQWLDKLQALGIPLLNPHHIIKWNSDKHYLMEVIAAGFAVIPSAIIENGAPHGIAPFFHQFNTAQLILKPCVSAGAKHTYVITPANVSQYQEELTPLLLQEAFLVQPFIQEIETQGEWSFIFLNGQFSHAVIKRPRTGDFRVQPAHGGTTDAASPAEEHLHSAARFAERFAKDCLYARVDGVIINGVFTLMELELIEPYLFLGNVENGYERYYQALIQRMPQLADHINMPS</sequence>
<dbReference type="PANTHER" id="PTHR39217:SF1">
    <property type="entry name" value="GLUTATHIONE SYNTHETASE"/>
    <property type="match status" value="1"/>
</dbReference>
<dbReference type="EMBL" id="VUOC01000002">
    <property type="protein sequence ID" value="KAA2243638.1"/>
    <property type="molecule type" value="Genomic_DNA"/>
</dbReference>
<dbReference type="InterPro" id="IPR004218">
    <property type="entry name" value="GSHS_ATP-bd"/>
</dbReference>
<evidence type="ECO:0000259" key="1">
    <source>
        <dbReference type="Pfam" id="PF02955"/>
    </source>
</evidence>
<reference evidence="2 3" key="1">
    <citation type="submission" date="2019-09" db="EMBL/GenBank/DDBJ databases">
        <title>Chitinophaga ginsengihumi sp. nov., isolated from soil of ginseng rhizosphere.</title>
        <authorList>
            <person name="Lee J."/>
        </authorList>
    </citation>
    <scope>NUCLEOTIDE SEQUENCE [LARGE SCALE GENOMIC DNA]</scope>
    <source>
        <strain evidence="2 3">BN140078</strain>
    </source>
</reference>
<name>A0A5B2VYC1_9BACT</name>
<organism evidence="2 3">
    <name type="scientific">Chitinophaga agrisoli</name>
    <dbReference type="NCBI Taxonomy" id="2607653"/>
    <lineage>
        <taxon>Bacteria</taxon>
        <taxon>Pseudomonadati</taxon>
        <taxon>Bacteroidota</taxon>
        <taxon>Chitinophagia</taxon>
        <taxon>Chitinophagales</taxon>
        <taxon>Chitinophagaceae</taxon>
        <taxon>Chitinophaga</taxon>
    </lineage>
</organism>
<evidence type="ECO:0000313" key="3">
    <source>
        <dbReference type="Proteomes" id="UP000324611"/>
    </source>
</evidence>
<dbReference type="PANTHER" id="PTHR39217">
    <property type="match status" value="1"/>
</dbReference>
<keyword evidence="3" id="KW-1185">Reference proteome</keyword>
<evidence type="ECO:0000313" key="2">
    <source>
        <dbReference type="EMBL" id="KAA2243638.1"/>
    </source>
</evidence>
<dbReference type="Gene3D" id="3.30.470.20">
    <property type="entry name" value="ATP-grasp fold, B domain"/>
    <property type="match status" value="1"/>
</dbReference>